<evidence type="ECO:0008006" key="5">
    <source>
        <dbReference type="Google" id="ProtNLM"/>
    </source>
</evidence>
<dbReference type="AlphaFoldDB" id="A0A6L8Q2M7"/>
<evidence type="ECO:0000313" key="4">
    <source>
        <dbReference type="Proteomes" id="UP000472380"/>
    </source>
</evidence>
<feature type="compositionally biased region" description="Polar residues" evidence="1">
    <location>
        <begin position="28"/>
        <end position="41"/>
    </location>
</feature>
<name>A0A6L8Q2M7_9ACTN</name>
<reference evidence="3 4" key="1">
    <citation type="submission" date="2019-07" db="EMBL/GenBank/DDBJ databases">
        <title>Draft genome sequence of Adlercreutzia equolifaciens IPLA 37004, a human intestinal strain that does not produces equol from daidzein.</title>
        <authorList>
            <person name="Vazquez L."/>
            <person name="Florez A.B."/>
            <person name="Mayo B."/>
        </authorList>
    </citation>
    <scope>NUCLEOTIDE SEQUENCE [LARGE SCALE GENOMIC DNA]</scope>
    <source>
        <strain evidence="3 4">IPLA 37004</strain>
    </source>
</reference>
<sequence>MSHDNIGTIGDSRVGQQQAADSDADRVQQANAESSPLSTHCSESDEREEEELASKVDAIVDAIPVEELRAMITSEIVAKGEHWVGLLPDPDSFNKYPEFAQRQMVAWNDASIIDASKREDKLVDAAIKQAKVGQGLSFVLNLVFTALSFVGFVATGSLASFGFMSVPVISVGFNIWKDSRSGKGREAEQNE</sequence>
<comment type="caution">
    <text evidence="3">The sequence shown here is derived from an EMBL/GenBank/DDBJ whole genome shotgun (WGS) entry which is preliminary data.</text>
</comment>
<accession>A0A6L8Q2M7</accession>
<proteinExistence type="predicted"/>
<evidence type="ECO:0000256" key="1">
    <source>
        <dbReference type="SAM" id="MobiDB-lite"/>
    </source>
</evidence>
<dbReference type="EMBL" id="VJNE01000004">
    <property type="protein sequence ID" value="MZG27580.1"/>
    <property type="molecule type" value="Genomic_DNA"/>
</dbReference>
<evidence type="ECO:0000313" key="3">
    <source>
        <dbReference type="EMBL" id="MZG27580.1"/>
    </source>
</evidence>
<keyword evidence="2" id="KW-1133">Transmembrane helix</keyword>
<keyword evidence="2" id="KW-0812">Transmembrane</keyword>
<dbReference type="RefSeq" id="WP_161127463.1">
    <property type="nucleotide sequence ID" value="NZ_VJNE01000004.1"/>
</dbReference>
<keyword evidence="2" id="KW-0472">Membrane</keyword>
<evidence type="ECO:0000256" key="2">
    <source>
        <dbReference type="SAM" id="Phobius"/>
    </source>
</evidence>
<dbReference type="Proteomes" id="UP000472380">
    <property type="component" value="Unassembled WGS sequence"/>
</dbReference>
<feature type="transmembrane region" description="Helical" evidence="2">
    <location>
        <begin position="135"/>
        <end position="152"/>
    </location>
</feature>
<feature type="region of interest" description="Disordered" evidence="1">
    <location>
        <begin position="1"/>
        <end position="46"/>
    </location>
</feature>
<protein>
    <recommendedName>
        <fullName evidence="5">DUF2335 domain-containing protein</fullName>
    </recommendedName>
</protein>
<gene>
    <name evidence="3" type="ORF">FM068_03095</name>
</gene>
<organism evidence="3 4">
    <name type="scientific">Adlercreutzia equolifaciens</name>
    <dbReference type="NCBI Taxonomy" id="446660"/>
    <lineage>
        <taxon>Bacteria</taxon>
        <taxon>Bacillati</taxon>
        <taxon>Actinomycetota</taxon>
        <taxon>Coriobacteriia</taxon>
        <taxon>Eggerthellales</taxon>
        <taxon>Eggerthellaceae</taxon>
        <taxon>Adlercreutzia</taxon>
    </lineage>
</organism>